<protein>
    <recommendedName>
        <fullName evidence="1">Bacteriophage P22 tailspike N-terminal domain-containing protein</fullName>
    </recommendedName>
</protein>
<feature type="domain" description="Bacteriophage P22 tailspike N-terminal" evidence="1">
    <location>
        <begin position="1"/>
        <end position="113"/>
    </location>
</feature>
<dbReference type="InterPro" id="IPR009093">
    <property type="entry name" value="P22_tailspike_N"/>
</dbReference>
<accession>A0A077NJN0</accession>
<reference evidence="2" key="1">
    <citation type="submission" date="2013-07" db="EMBL/GenBank/DDBJ databases">
        <title>Sub-species coevolution in mutualistic symbiosis.</title>
        <authorList>
            <person name="Murfin K."/>
            <person name="Klassen J."/>
            <person name="Lee M."/>
            <person name="Forst S."/>
            <person name="Stock P."/>
            <person name="Goodrich-Blair H."/>
        </authorList>
    </citation>
    <scope>NUCLEOTIDE SEQUENCE [LARGE SCALE GENOMIC DNA]</scope>
    <source>
        <strain evidence="2">Puntauvense</strain>
    </source>
</reference>
<sequence length="624" mass="68258">MSEIIPNVVVSMPSQLFTMARSFKAASNGRIYIGKIDTDPTIPENQIQVYVERENGDLVPAPQPIIINTAGFPVYNGQIAKFVTIQGHSMAIYDGHGVQHFYFSNILKYDPDRLRAALLSDDGANNIHWGDDSIGSVIDQLNLKTESLNDVNLELDGRLSRLDSEIAYSSDFKSLHEWASIDKKHKILVGGEYEINETLIIKCESLSTNGTVVLNVNSDINAIQLGQESLSLLGTLKNNLPKSAISFESYSSFSDGDTIAILDMDNGSYHKSRDYYKKGEFFTVRKTNGDTVFLSNPSNDDYRSGCHIYKINVSNFKKLSGNFIINNKSDNIETRNAAFLIIQAFNAKLSNLKIDATGYSSALILKNCKYVDSVNLSISNRSDGFQLSETDYAVSISNCEYVNLNGFFLSDRHAVAHGGSGHGAPIVNRFCNHSGTFATSGLGLVQAADFHANTENCSFSGYMNGVSLGGHNNSITRSVIDMPNNLRDLPAITGAEMKSINHDISFNTIATNGNPDSIYRGVIDFGGNSHSYNEYSDRNGMLKINNNYIYCFNAKTGVRIINRGSQATTVLNLSNNFIINDSNSVTSIRVEVATGANFRAAVITGCVFTPGTKPDISGCDEIIN</sequence>
<dbReference type="InterPro" id="IPR036730">
    <property type="entry name" value="P22_tailspike_N_sf"/>
</dbReference>
<evidence type="ECO:0000259" key="1">
    <source>
        <dbReference type="Pfam" id="PF09008"/>
    </source>
</evidence>
<dbReference type="AlphaFoldDB" id="A0A077NJN0"/>
<proteinExistence type="predicted"/>
<evidence type="ECO:0000313" key="2">
    <source>
        <dbReference type="EMBL" id="CDG98055.1"/>
    </source>
</evidence>
<dbReference type="Gene3D" id="2.170.14.10">
    <property type="entry name" value="Phage P22 tailspike-like, N-terminal domain"/>
    <property type="match status" value="1"/>
</dbReference>
<dbReference type="RefSeq" id="WP_051870745.1">
    <property type="nucleotide sequence ID" value="NZ_CAWLWN010000248.1"/>
</dbReference>
<organism evidence="2">
    <name type="scientific">Xenorhabdus bovienii str. puntauvense</name>
    <dbReference type="NCBI Taxonomy" id="1398201"/>
    <lineage>
        <taxon>Bacteria</taxon>
        <taxon>Pseudomonadati</taxon>
        <taxon>Pseudomonadota</taxon>
        <taxon>Gammaproteobacteria</taxon>
        <taxon>Enterobacterales</taxon>
        <taxon>Morganellaceae</taxon>
        <taxon>Xenorhabdus</taxon>
    </lineage>
</organism>
<dbReference type="SUPFAM" id="SSF51327">
    <property type="entry name" value="Head-binding domain of phage P22 tailspike protein"/>
    <property type="match status" value="1"/>
</dbReference>
<dbReference type="HOGENOM" id="CLU_438017_0_0_6"/>
<dbReference type="Proteomes" id="UP000028511">
    <property type="component" value="Unassembled WGS sequence"/>
</dbReference>
<dbReference type="EMBL" id="CBSW010000216">
    <property type="protein sequence ID" value="CDG98055.1"/>
    <property type="molecule type" value="Genomic_DNA"/>
</dbReference>
<comment type="caution">
    <text evidence="2">The sequence shown here is derived from an EMBL/GenBank/DDBJ whole genome shotgun (WGS) entry which is preliminary data.</text>
</comment>
<name>A0A077NJN0_XENBV</name>
<gene>
    <name evidence="2" type="ORF">XBP1_2930019</name>
</gene>
<dbReference type="Pfam" id="PF09008">
    <property type="entry name" value="Head_binding"/>
    <property type="match status" value="1"/>
</dbReference>